<keyword evidence="1" id="KW-0472">Membrane</keyword>
<gene>
    <name evidence="2" type="ORF">CW354_03935</name>
</gene>
<keyword evidence="1" id="KW-0812">Transmembrane</keyword>
<keyword evidence="3" id="KW-1185">Reference proteome</keyword>
<evidence type="ECO:0000313" key="2">
    <source>
        <dbReference type="EMBL" id="PQA89106.1"/>
    </source>
</evidence>
<name>A0A2S7K9C0_9PROT</name>
<proteinExistence type="predicted"/>
<dbReference type="EMBL" id="PJCH01000003">
    <property type="protein sequence ID" value="PQA89106.1"/>
    <property type="molecule type" value="Genomic_DNA"/>
</dbReference>
<dbReference type="PROSITE" id="PS51257">
    <property type="entry name" value="PROKAR_LIPOPROTEIN"/>
    <property type="match status" value="1"/>
</dbReference>
<comment type="caution">
    <text evidence="2">The sequence shown here is derived from an EMBL/GenBank/DDBJ whole genome shotgun (WGS) entry which is preliminary data.</text>
</comment>
<protein>
    <submittedName>
        <fullName evidence="2">Uncharacterized protein</fullName>
    </submittedName>
</protein>
<reference evidence="2 3" key="1">
    <citation type="submission" date="2017-12" db="EMBL/GenBank/DDBJ databases">
        <authorList>
            <person name="Hurst M.R.H."/>
        </authorList>
    </citation>
    <scope>NUCLEOTIDE SEQUENCE [LARGE SCALE GENOMIC DNA]</scope>
    <source>
        <strain evidence="2 3">SY-3-19</strain>
    </source>
</reference>
<dbReference type="Proteomes" id="UP000239504">
    <property type="component" value="Unassembled WGS sequence"/>
</dbReference>
<accession>A0A2S7K9C0</accession>
<dbReference type="AlphaFoldDB" id="A0A2S7K9C0"/>
<keyword evidence="1" id="KW-1133">Transmembrane helix</keyword>
<evidence type="ECO:0000313" key="3">
    <source>
        <dbReference type="Proteomes" id="UP000239504"/>
    </source>
</evidence>
<dbReference type="RefSeq" id="WP_104828744.1">
    <property type="nucleotide sequence ID" value="NZ_PJCH01000003.1"/>
</dbReference>
<sequence>MDKAIGKSGEEAASGSLIRRLGEVMLFTCVVALSCLAVIAVALAAPFVLAASAIAGLFAKPGAPRGWRPAGA</sequence>
<organism evidence="2 3">
    <name type="scientific">Hyphococcus luteus</name>
    <dbReference type="NCBI Taxonomy" id="2058213"/>
    <lineage>
        <taxon>Bacteria</taxon>
        <taxon>Pseudomonadati</taxon>
        <taxon>Pseudomonadota</taxon>
        <taxon>Alphaproteobacteria</taxon>
        <taxon>Parvularculales</taxon>
        <taxon>Parvularculaceae</taxon>
        <taxon>Hyphococcus</taxon>
    </lineage>
</organism>
<evidence type="ECO:0000256" key="1">
    <source>
        <dbReference type="SAM" id="Phobius"/>
    </source>
</evidence>
<feature type="transmembrane region" description="Helical" evidence="1">
    <location>
        <begin position="25"/>
        <end position="58"/>
    </location>
</feature>